<keyword evidence="3" id="KW-0175">Coiled coil</keyword>
<dbReference type="Pfam" id="PF02575">
    <property type="entry name" value="YbaB_DNA_bd"/>
    <property type="match status" value="1"/>
</dbReference>
<evidence type="ECO:0000256" key="3">
    <source>
        <dbReference type="SAM" id="Coils"/>
    </source>
</evidence>
<dbReference type="EMBL" id="LUKE01000001">
    <property type="protein sequence ID" value="KYG66524.1"/>
    <property type="molecule type" value="Genomic_DNA"/>
</dbReference>
<dbReference type="NCBIfam" id="TIGR00103">
    <property type="entry name" value="DNA_YbaB_EbfC"/>
    <property type="match status" value="1"/>
</dbReference>
<dbReference type="RefSeq" id="WP_061834088.1">
    <property type="nucleotide sequence ID" value="NZ_LUKE01000001.1"/>
</dbReference>
<dbReference type="InterPro" id="IPR036894">
    <property type="entry name" value="YbaB-like_sf"/>
</dbReference>
<feature type="coiled-coil region" evidence="3">
    <location>
        <begin position="8"/>
        <end position="35"/>
    </location>
</feature>
<proteinExistence type="inferred from homology"/>
<keyword evidence="2" id="KW-0963">Cytoplasm</keyword>
<dbReference type="Gene3D" id="3.30.1310.10">
    <property type="entry name" value="Nucleoid-associated protein YbaB-like domain"/>
    <property type="match status" value="1"/>
</dbReference>
<dbReference type="SUPFAM" id="SSF82607">
    <property type="entry name" value="YbaB-like"/>
    <property type="match status" value="1"/>
</dbReference>
<dbReference type="Proteomes" id="UP000075320">
    <property type="component" value="Unassembled WGS sequence"/>
</dbReference>
<protein>
    <recommendedName>
        <fullName evidence="2">Nucleoid-associated protein AZI86_05620</fullName>
    </recommendedName>
</protein>
<evidence type="ECO:0000256" key="1">
    <source>
        <dbReference type="ARBA" id="ARBA00023125"/>
    </source>
</evidence>
<dbReference type="PANTHER" id="PTHR33449:SF1">
    <property type="entry name" value="NUCLEOID-ASSOCIATED PROTEIN YBAB"/>
    <property type="match status" value="1"/>
</dbReference>
<accession>A0A150WQB7</accession>
<dbReference type="AlphaFoldDB" id="A0A150WQB7"/>
<dbReference type="GO" id="GO:0043590">
    <property type="term" value="C:bacterial nucleoid"/>
    <property type="evidence" value="ECO:0007669"/>
    <property type="project" value="UniProtKB-UniRule"/>
</dbReference>
<dbReference type="GO" id="GO:0005829">
    <property type="term" value="C:cytosol"/>
    <property type="evidence" value="ECO:0007669"/>
    <property type="project" value="TreeGrafter"/>
</dbReference>
<gene>
    <name evidence="4" type="ORF">AZI86_05620</name>
</gene>
<comment type="function">
    <text evidence="2">Binds to DNA and alters its conformation. May be involved in regulation of gene expression, nucleoid organization and DNA protection.</text>
</comment>
<dbReference type="GO" id="GO:0003677">
    <property type="term" value="F:DNA binding"/>
    <property type="evidence" value="ECO:0007669"/>
    <property type="project" value="UniProtKB-UniRule"/>
</dbReference>
<evidence type="ECO:0000313" key="4">
    <source>
        <dbReference type="EMBL" id="KYG66524.1"/>
    </source>
</evidence>
<dbReference type="OrthoDB" id="9808738at2"/>
<reference evidence="4 5" key="1">
    <citation type="submission" date="2016-03" db="EMBL/GenBank/DDBJ databases">
        <authorList>
            <person name="Ploux O."/>
        </authorList>
    </citation>
    <scope>NUCLEOTIDE SEQUENCE [LARGE SCALE GENOMIC DNA]</scope>
    <source>
        <strain evidence="4 5">R0</strain>
    </source>
</reference>
<keyword evidence="5" id="KW-1185">Reference proteome</keyword>
<dbReference type="HAMAP" id="MF_00274">
    <property type="entry name" value="DNA_YbaB_EbfC"/>
    <property type="match status" value="1"/>
</dbReference>
<sequence>MKGMPGGMAQLMKQANQMQMKMKKTQEELATKEYEAASGGGAVKVKVNGDHKILSLTVDPEVMKSGDVEMLQDLIVTAVNEAMKTAKDTSAKEMEKITGGLNIPGMF</sequence>
<keyword evidence="1 2" id="KW-0238">DNA-binding</keyword>
<comment type="caution">
    <text evidence="4">The sequence shown here is derived from an EMBL/GenBank/DDBJ whole genome shotgun (WGS) entry which is preliminary data.</text>
</comment>
<evidence type="ECO:0000256" key="2">
    <source>
        <dbReference type="HAMAP-Rule" id="MF_00274"/>
    </source>
</evidence>
<comment type="similarity">
    <text evidence="2">Belongs to the YbaB/EbfC family.</text>
</comment>
<evidence type="ECO:0000313" key="5">
    <source>
        <dbReference type="Proteomes" id="UP000075320"/>
    </source>
</evidence>
<dbReference type="PIRSF" id="PIRSF004555">
    <property type="entry name" value="UCP004555"/>
    <property type="match status" value="1"/>
</dbReference>
<organism evidence="4 5">
    <name type="scientific">Bdellovibrio bacteriovorus</name>
    <dbReference type="NCBI Taxonomy" id="959"/>
    <lineage>
        <taxon>Bacteria</taxon>
        <taxon>Pseudomonadati</taxon>
        <taxon>Bdellovibrionota</taxon>
        <taxon>Bdellovibrionia</taxon>
        <taxon>Bdellovibrionales</taxon>
        <taxon>Pseudobdellovibrionaceae</taxon>
        <taxon>Bdellovibrio</taxon>
    </lineage>
</organism>
<dbReference type="InterPro" id="IPR004401">
    <property type="entry name" value="YbaB/EbfC"/>
</dbReference>
<dbReference type="PANTHER" id="PTHR33449">
    <property type="entry name" value="NUCLEOID-ASSOCIATED PROTEIN YBAB"/>
    <property type="match status" value="1"/>
</dbReference>
<name>A0A150WQB7_BDEBC</name>
<comment type="subunit">
    <text evidence="2">Homodimer.</text>
</comment>
<comment type="subcellular location">
    <subcellularLocation>
        <location evidence="2">Cytoplasm</location>
        <location evidence="2">Nucleoid</location>
    </subcellularLocation>
</comment>